<proteinExistence type="predicted"/>
<accession>A0A8S5NM46</accession>
<organism evidence="1">
    <name type="scientific">Siphoviridae sp. cthh925</name>
    <dbReference type="NCBI Taxonomy" id="2826425"/>
    <lineage>
        <taxon>Viruses</taxon>
        <taxon>Duplodnaviria</taxon>
        <taxon>Heunggongvirae</taxon>
        <taxon>Uroviricota</taxon>
        <taxon>Caudoviricetes</taxon>
    </lineage>
</organism>
<evidence type="ECO:0000313" key="1">
    <source>
        <dbReference type="EMBL" id="DAD95777.1"/>
    </source>
</evidence>
<dbReference type="EMBL" id="BK015200">
    <property type="protein sequence ID" value="DAD95777.1"/>
    <property type="molecule type" value="Genomic_DNA"/>
</dbReference>
<name>A0A8S5NM46_9CAUD</name>
<protein>
    <submittedName>
        <fullName evidence="1">Uncharacterized protein</fullName>
    </submittedName>
</protein>
<sequence length="43" mass="4888">MIVKITPKILPYKNINQNNCANIFIFSSFLSFISSFQKSPCSC</sequence>
<reference evidence="1" key="1">
    <citation type="journal article" date="2021" name="Proc. Natl. Acad. Sci. U.S.A.">
        <title>A Catalog of Tens of Thousands of Viruses from Human Metagenomes Reveals Hidden Associations with Chronic Diseases.</title>
        <authorList>
            <person name="Tisza M.J."/>
            <person name="Buck C.B."/>
        </authorList>
    </citation>
    <scope>NUCLEOTIDE SEQUENCE</scope>
    <source>
        <strain evidence="1">Cthh925</strain>
    </source>
</reference>